<dbReference type="PROSITE" id="PS50231">
    <property type="entry name" value="RICIN_B_LECTIN"/>
    <property type="match status" value="1"/>
</dbReference>
<sequence length="162" mass="16693">MRRLLFVVVLLFIGSGGVAGAAEGAPVYLADGGGTVSLATAGGKVQLADAKDPGAAWTYDKASQHYRNVASGQCLAAQSPVDGVGVLLAACADGDHKQQWRRVAGNPGLVTIANVATARCPPPRRRRRARGCTRKSVRCRACPTRGPRVAARSPSCPATAST</sequence>
<dbReference type="SUPFAM" id="SSF50370">
    <property type="entry name" value="Ricin B-like lectins"/>
    <property type="match status" value="1"/>
</dbReference>
<keyword evidence="1" id="KW-0732">Signal</keyword>
<dbReference type="CDD" id="cd00161">
    <property type="entry name" value="beta-trefoil_Ricin-like"/>
    <property type="match status" value="1"/>
</dbReference>
<evidence type="ECO:0000259" key="2">
    <source>
        <dbReference type="Pfam" id="PF00652"/>
    </source>
</evidence>
<evidence type="ECO:0000256" key="1">
    <source>
        <dbReference type="SAM" id="SignalP"/>
    </source>
</evidence>
<evidence type="ECO:0000313" key="3">
    <source>
        <dbReference type="EMBL" id="WIX79573.1"/>
    </source>
</evidence>
<feature type="domain" description="Ricin B lectin" evidence="2">
    <location>
        <begin position="41"/>
        <end position="100"/>
    </location>
</feature>
<organism evidence="3 4">
    <name type="scientific">Amycolatopsis carbonis</name>
    <dbReference type="NCBI Taxonomy" id="715471"/>
    <lineage>
        <taxon>Bacteria</taxon>
        <taxon>Bacillati</taxon>
        <taxon>Actinomycetota</taxon>
        <taxon>Actinomycetes</taxon>
        <taxon>Pseudonocardiales</taxon>
        <taxon>Pseudonocardiaceae</taxon>
        <taxon>Amycolatopsis</taxon>
    </lineage>
</organism>
<keyword evidence="4" id="KW-1185">Reference proteome</keyword>
<feature type="signal peptide" evidence="1">
    <location>
        <begin position="1"/>
        <end position="21"/>
    </location>
</feature>
<dbReference type="Pfam" id="PF00652">
    <property type="entry name" value="Ricin_B_lectin"/>
    <property type="match status" value="1"/>
</dbReference>
<name>A0A9Y2IJQ0_9PSEU</name>
<evidence type="ECO:0000313" key="4">
    <source>
        <dbReference type="Proteomes" id="UP001236014"/>
    </source>
</evidence>
<dbReference type="Gene3D" id="2.80.10.50">
    <property type="match status" value="1"/>
</dbReference>
<gene>
    <name evidence="3" type="ORF">QRX50_01825</name>
</gene>
<dbReference type="Proteomes" id="UP001236014">
    <property type="component" value="Chromosome"/>
</dbReference>
<proteinExistence type="predicted"/>
<dbReference type="AlphaFoldDB" id="A0A9Y2IJQ0"/>
<protein>
    <submittedName>
        <fullName evidence="3">Ricin-type beta-trefoil lectin domain protein</fullName>
    </submittedName>
</protein>
<dbReference type="EMBL" id="CP127294">
    <property type="protein sequence ID" value="WIX79573.1"/>
    <property type="molecule type" value="Genomic_DNA"/>
</dbReference>
<dbReference type="InterPro" id="IPR035992">
    <property type="entry name" value="Ricin_B-like_lectins"/>
</dbReference>
<feature type="chain" id="PRO_5040930428" evidence="1">
    <location>
        <begin position="22"/>
        <end position="162"/>
    </location>
</feature>
<accession>A0A9Y2IJQ0</accession>
<dbReference type="InterPro" id="IPR000772">
    <property type="entry name" value="Ricin_B_lectin"/>
</dbReference>
<dbReference type="RefSeq" id="WP_285970258.1">
    <property type="nucleotide sequence ID" value="NZ_CP127294.1"/>
</dbReference>
<dbReference type="KEGG" id="acab:QRX50_01825"/>
<reference evidence="3 4" key="1">
    <citation type="submission" date="2023-06" db="EMBL/GenBank/DDBJ databases">
        <authorList>
            <person name="Oyuntsetseg B."/>
            <person name="Kim S.B."/>
        </authorList>
    </citation>
    <scope>NUCLEOTIDE SEQUENCE [LARGE SCALE GENOMIC DNA]</scope>
    <source>
        <strain evidence="3 4">2-15</strain>
    </source>
</reference>